<proteinExistence type="predicted"/>
<name>A0A0B7HC89_9FLAO</name>
<keyword evidence="1" id="KW-0175">Coiled coil</keyword>
<keyword evidence="2" id="KW-0812">Transmembrane</keyword>
<dbReference type="InterPro" id="IPR045755">
    <property type="entry name" value="FtsL-like"/>
</dbReference>
<accession>A0A0B7HC89</accession>
<evidence type="ECO:0000256" key="2">
    <source>
        <dbReference type="SAM" id="Phobius"/>
    </source>
</evidence>
<protein>
    <recommendedName>
        <fullName evidence="5">S-adenosyl-methyltransferase</fullName>
    </recommendedName>
</protein>
<evidence type="ECO:0000256" key="1">
    <source>
        <dbReference type="SAM" id="Coils"/>
    </source>
</evidence>
<evidence type="ECO:0008006" key="5">
    <source>
        <dbReference type="Google" id="ProtNLM"/>
    </source>
</evidence>
<organism evidence="3 4">
    <name type="scientific">Capnocytophaga cynodegmi</name>
    <dbReference type="NCBI Taxonomy" id="28189"/>
    <lineage>
        <taxon>Bacteria</taxon>
        <taxon>Pseudomonadati</taxon>
        <taxon>Bacteroidota</taxon>
        <taxon>Flavobacteriia</taxon>
        <taxon>Flavobacteriales</taxon>
        <taxon>Flavobacteriaceae</taxon>
        <taxon>Capnocytophaga</taxon>
    </lineage>
</organism>
<dbReference type="Pfam" id="PF19579">
    <property type="entry name" value="FtsL_2"/>
    <property type="match status" value="1"/>
</dbReference>
<reference evidence="3 4" key="1">
    <citation type="submission" date="2015-01" db="EMBL/GenBank/DDBJ databases">
        <authorList>
            <person name="Xiang T."/>
            <person name="Song Y."/>
            <person name="Huang L."/>
            <person name="Wang B."/>
            <person name="Wu P."/>
        </authorList>
    </citation>
    <scope>NUCLEOTIDE SEQUENCE [LARGE SCALE GENOMIC DNA]</scope>
    <source>
        <strain evidence="3 4">Ccy74</strain>
    </source>
</reference>
<evidence type="ECO:0000313" key="4">
    <source>
        <dbReference type="Proteomes" id="UP000038083"/>
    </source>
</evidence>
<dbReference type="OrthoDB" id="1132266at2"/>
<sequence length="109" mass="12428">MGKATNEIKNILRGKFLVEGKEATKNWTFITFLFVLGVVMITSSHNADNKVHQIAKLNEEVNELKSQFVDVRSQLQKVKLESSLLNKLKNKGLKQPEKPPQKIKVIIKE</sequence>
<gene>
    <name evidence="3" type="ORF">CCYN74_130057</name>
</gene>
<feature type="coiled-coil region" evidence="1">
    <location>
        <begin position="47"/>
        <end position="81"/>
    </location>
</feature>
<feature type="transmembrane region" description="Helical" evidence="2">
    <location>
        <begin position="27"/>
        <end position="47"/>
    </location>
</feature>
<dbReference type="EMBL" id="CDOG01000005">
    <property type="protein sequence ID" value="CEN35547.1"/>
    <property type="molecule type" value="Genomic_DNA"/>
</dbReference>
<dbReference type="RefSeq" id="WP_041995942.1">
    <property type="nucleotide sequence ID" value="NZ_BOQH01000002.1"/>
</dbReference>
<dbReference type="AlphaFoldDB" id="A0A0B7HC89"/>
<evidence type="ECO:0000313" key="3">
    <source>
        <dbReference type="EMBL" id="CEN35547.1"/>
    </source>
</evidence>
<keyword evidence="2" id="KW-1133">Transmembrane helix</keyword>
<keyword evidence="2" id="KW-0472">Membrane</keyword>
<dbReference type="Proteomes" id="UP000038083">
    <property type="component" value="Unassembled WGS sequence"/>
</dbReference>